<sequence length="343" mass="36257">MPHAGSARLSRRRLLTAGGALGLGALLTACGGSGGSKDAGKGGKGGAWSFTDDRKETVSAKSTPQRIVAFTGTAGALHDFGLDKQLVGVFGETKGKDGRPDPQAGTLDVDKIEIIGNAWGEFSIEKYAALNPDLLVTHMFDEGALWYVPDESKDKILKLAPSVAVTTARVPLPEPIKRYAELAASLGADLNDRQVTEAKARFEAAAETVRKAARDNGGLKVMAASGSADLFYVSNPEVNTDLMYFRELGVDLIVPDSPDKGGYFESLSWENSGKYRADLILLDNRTTALQPKDLASKPGWAGLPAVKAGQVTTWDAVPRFSWAGSAPLLENLAKAVQGAKKLG</sequence>
<evidence type="ECO:0000256" key="4">
    <source>
        <dbReference type="ARBA" id="ARBA00022729"/>
    </source>
</evidence>
<dbReference type="InterPro" id="IPR002491">
    <property type="entry name" value="ABC_transptr_periplasmic_BD"/>
</dbReference>
<proteinExistence type="inferred from homology"/>
<dbReference type="PROSITE" id="PS50983">
    <property type="entry name" value="FE_B12_PBP"/>
    <property type="match status" value="1"/>
</dbReference>
<dbReference type="Proteomes" id="UP001596083">
    <property type="component" value="Unassembled WGS sequence"/>
</dbReference>
<feature type="domain" description="Fe/B12 periplasmic-binding" evidence="5">
    <location>
        <begin position="65"/>
        <end position="343"/>
    </location>
</feature>
<dbReference type="EMBL" id="JBHSPB010000005">
    <property type="protein sequence ID" value="MFC5720414.1"/>
    <property type="molecule type" value="Genomic_DNA"/>
</dbReference>
<dbReference type="PANTHER" id="PTHR30532">
    <property type="entry name" value="IRON III DICITRATE-BINDING PERIPLASMIC PROTEIN"/>
    <property type="match status" value="1"/>
</dbReference>
<comment type="similarity">
    <text evidence="2">Belongs to the bacterial solute-binding protein 8 family.</text>
</comment>
<comment type="caution">
    <text evidence="6">The sequence shown here is derived from an EMBL/GenBank/DDBJ whole genome shotgun (WGS) entry which is preliminary data.</text>
</comment>
<dbReference type="PANTHER" id="PTHR30532:SF24">
    <property type="entry name" value="FERRIC ENTEROBACTIN-BINDING PERIPLASMIC PROTEIN FEPB"/>
    <property type="match status" value="1"/>
</dbReference>
<dbReference type="Gene3D" id="3.40.50.1980">
    <property type="entry name" value="Nitrogenase molybdenum iron protein domain"/>
    <property type="match status" value="2"/>
</dbReference>
<keyword evidence="4" id="KW-0732">Signal</keyword>
<keyword evidence="3" id="KW-0813">Transport</keyword>
<dbReference type="RefSeq" id="WP_390315557.1">
    <property type="nucleotide sequence ID" value="NZ_JBHSPB010000005.1"/>
</dbReference>
<evidence type="ECO:0000313" key="6">
    <source>
        <dbReference type="EMBL" id="MFC5720414.1"/>
    </source>
</evidence>
<dbReference type="Pfam" id="PF01497">
    <property type="entry name" value="Peripla_BP_2"/>
    <property type="match status" value="1"/>
</dbReference>
<dbReference type="InterPro" id="IPR006311">
    <property type="entry name" value="TAT_signal"/>
</dbReference>
<comment type="subcellular location">
    <subcellularLocation>
        <location evidence="1">Cell envelope</location>
    </subcellularLocation>
</comment>
<protein>
    <submittedName>
        <fullName evidence="6">ABC transporter substrate-binding protein</fullName>
    </submittedName>
</protein>
<evidence type="ECO:0000256" key="2">
    <source>
        <dbReference type="ARBA" id="ARBA00008814"/>
    </source>
</evidence>
<reference evidence="7" key="1">
    <citation type="journal article" date="2019" name="Int. J. Syst. Evol. Microbiol.">
        <title>The Global Catalogue of Microorganisms (GCM) 10K type strain sequencing project: providing services to taxonomists for standard genome sequencing and annotation.</title>
        <authorList>
            <consortium name="The Broad Institute Genomics Platform"/>
            <consortium name="The Broad Institute Genome Sequencing Center for Infectious Disease"/>
            <person name="Wu L."/>
            <person name="Ma J."/>
        </authorList>
    </citation>
    <scope>NUCLEOTIDE SEQUENCE [LARGE SCALE GENOMIC DNA]</scope>
    <source>
        <strain evidence="7">CGMCC 4.7304</strain>
    </source>
</reference>
<organism evidence="6 7">
    <name type="scientific">Streptomyces gamaensis</name>
    <dbReference type="NCBI Taxonomy" id="1763542"/>
    <lineage>
        <taxon>Bacteria</taxon>
        <taxon>Bacillati</taxon>
        <taxon>Actinomycetota</taxon>
        <taxon>Actinomycetes</taxon>
        <taxon>Kitasatosporales</taxon>
        <taxon>Streptomycetaceae</taxon>
        <taxon>Streptomyces</taxon>
    </lineage>
</organism>
<evidence type="ECO:0000313" key="7">
    <source>
        <dbReference type="Proteomes" id="UP001596083"/>
    </source>
</evidence>
<accession>A0ABW0Z0E7</accession>
<dbReference type="InterPro" id="IPR051313">
    <property type="entry name" value="Bact_iron-sidero_bind"/>
</dbReference>
<evidence type="ECO:0000256" key="3">
    <source>
        <dbReference type="ARBA" id="ARBA00022448"/>
    </source>
</evidence>
<dbReference type="SUPFAM" id="SSF53807">
    <property type="entry name" value="Helical backbone' metal receptor"/>
    <property type="match status" value="1"/>
</dbReference>
<dbReference type="PROSITE" id="PS51318">
    <property type="entry name" value="TAT"/>
    <property type="match status" value="1"/>
</dbReference>
<name>A0ABW0Z0E7_9ACTN</name>
<gene>
    <name evidence="6" type="ORF">ACFP1Z_09600</name>
</gene>
<evidence type="ECO:0000256" key="1">
    <source>
        <dbReference type="ARBA" id="ARBA00004196"/>
    </source>
</evidence>
<keyword evidence="7" id="KW-1185">Reference proteome</keyword>
<evidence type="ECO:0000259" key="5">
    <source>
        <dbReference type="PROSITE" id="PS50983"/>
    </source>
</evidence>